<keyword evidence="2" id="KW-1185">Reference proteome</keyword>
<evidence type="ECO:0000313" key="2">
    <source>
        <dbReference type="Proteomes" id="UP000829398"/>
    </source>
</evidence>
<comment type="caution">
    <text evidence="1">The sequence shown here is derived from an EMBL/GenBank/DDBJ whole genome shotgun (WGS) entry which is preliminary data.</text>
</comment>
<evidence type="ECO:0000313" key="1">
    <source>
        <dbReference type="EMBL" id="KAH9680013.1"/>
    </source>
</evidence>
<name>A0ACB8HYX3_CITSI</name>
<dbReference type="Proteomes" id="UP000829398">
    <property type="component" value="Chromosome 9"/>
</dbReference>
<protein>
    <submittedName>
        <fullName evidence="1">Uncharacterized protein</fullName>
    </submittedName>
</protein>
<accession>A0ACB8HYX3</accession>
<proteinExistence type="predicted"/>
<organism evidence="1 2">
    <name type="scientific">Citrus sinensis</name>
    <name type="common">Sweet orange</name>
    <name type="synonym">Citrus aurantium var. sinensis</name>
    <dbReference type="NCBI Taxonomy" id="2711"/>
    <lineage>
        <taxon>Eukaryota</taxon>
        <taxon>Viridiplantae</taxon>
        <taxon>Streptophyta</taxon>
        <taxon>Embryophyta</taxon>
        <taxon>Tracheophyta</taxon>
        <taxon>Spermatophyta</taxon>
        <taxon>Magnoliopsida</taxon>
        <taxon>eudicotyledons</taxon>
        <taxon>Gunneridae</taxon>
        <taxon>Pentapetalae</taxon>
        <taxon>rosids</taxon>
        <taxon>malvids</taxon>
        <taxon>Sapindales</taxon>
        <taxon>Rutaceae</taxon>
        <taxon>Aurantioideae</taxon>
        <taxon>Citrus</taxon>
    </lineage>
</organism>
<dbReference type="EMBL" id="CM039178">
    <property type="protein sequence ID" value="KAH9680013.1"/>
    <property type="molecule type" value="Genomic_DNA"/>
</dbReference>
<gene>
    <name evidence="1" type="ORF">KPL71_026374</name>
</gene>
<sequence length="1706" mass="194699">MDTTTSSTSTSSSSHISLSSTLSLPKSCSKHIASKFENLVEYSYIPESAQINESQFPIMSPYNLYKQKTSFTRSIRTLISTKIPIPKEYIQSSRLDQCALQASQSEQYVTMERPSDLVANWKREGYTHLHLGGVRLILTLHGRKGLPVTARIALLDTSVLLTFYPNFNLSLEDPNLPTTLKVQIQLQEAEQTPTSKIATLHHQIVYRLQNHALDLPTPYTTFDALMILADTDTIPTIIQIPKQIHKQDLLKLMPLEWLTNYEHFHQNSEPVQTTEATFARRPNGQVKLSFQTPDTKPISDSPQLSYTAMITAVQTGQEKKLPIHGFSSEGYPVYPDKINGHFLWDVPEAHMCNPDCPCLDDTDIDEELEVMRRKKKKKKKSSYPPPSCKSFLLQPPQDPKPPVQPIRSCLMFSSHSYEESFPPLEKQTDTQTRVTSKPFIQSPVTASGQPKDPKQYEAVLNWQTKNANAQNHTLRQLGKKIDRVATQVSQTETKVDSISSRLDQMYLHLQDRISELDADLRRMITNHIWGPEFNNKEAEIRKLKAKLSRIDAEKSRPSLFTQTQPTPVSPPIFDTYAPFYTPSRPQQPAYNQFFGFSHLQPTPQPSSPKKLRSQVKISEPRPKATSSSFTSTIPPEDSPQAIPKPLNKDKGPMDQYHYRTVQIRSSDSSDSSEPETNHSSSSSSYASSQASTDSESEYADITSILMATKTADPSASTSTPIVDDNPSDQTSQTDPVPPPVHEHSTKPSSASWFTFDDIPRHKWAARHQEFAAWIDLQGTKPNAQPQAVLREFMARSTGSLRDWLESLGEYRQLQFMESPIGTTLNLIHEQFIGERTASTEADRKEYHQMKSSLPPELQPDLQRKLTATNLSIADISLGKIFQMAMLSLDKICEQKEFFKDLMEDKKPFSEASKAIRLIQHLQHSSLLSENEDVESNFSEQSAQDDQTAFLIAESSDSEDISIISTVQTVNHVSTIPRPSLEMSILLSKFHKPVPVIGFIDTGADTSMIDPSVLPSDYWEHHSKLFRAVNGETFETTLITKKPIGIQFFPNCIIWKKIVASKLPDKDLLIGFDILHLAKNLFLTSSGVRYKQMFLPYTDTLRLYTLSETPSPYSHISQNFLEFCPENHSQFHHPSPLWKNEQFFIHLPFKLNEDINPTKASHPGMSPSDLLLAKQECSQLLQQGLIESTDSDWACQAFYVEKRSELVRGKKRLVIDYQPLNSFLKDDKFPLPKIQTMFVHLQGARIFSKFDLKAGFWQLGISPIDHYKTAFCIPDAHYQWTVMPFGLKVAPSLFQKAMTKIFSPILQHALVYIDDILLFSSDHESHQKLLLDFFHIVQAHGIMLSEKKSSIGKESIDFLGMVIKDGQYQPGPHIAIELLKFPDTHLNRKQIQQFLGIVNYVRDFIPKVAIHTSQLSRMLKKQCPPWGPAQTEAVKQLKVIAQSPPPLRIPTSGQRILQTDANDDYWSAILLEDINGMRHFYAHASGQFKDFEKNYHVIYKEILAVKYGIKKFEFHLISHKFLINMDNSSFPRIFDFKNKLLHDKQLLSLKTWFAKYDFTVQHIKGNQNLIPDFLTRPAINKLALISLIQTIPVIAMNRQLPFKALNQRNFPMNISFQSAYQLQDFAKKFLYRFFFNVQTKKPDRFLNLCMEHLFLTGLTLSISEDELWYMWCLTTLYATKLVFPIRPVLTHLTTPEFSPDLLWTLFE</sequence>
<reference evidence="2" key="1">
    <citation type="journal article" date="2023" name="Hortic. Res.">
        <title>A chromosome-level phased genome enabling allele-level studies in sweet orange: a case study on citrus Huanglongbing tolerance.</title>
        <authorList>
            <person name="Wu B."/>
            <person name="Yu Q."/>
            <person name="Deng Z."/>
            <person name="Duan Y."/>
            <person name="Luo F."/>
            <person name="Gmitter F. Jr."/>
        </authorList>
    </citation>
    <scope>NUCLEOTIDE SEQUENCE [LARGE SCALE GENOMIC DNA]</scope>
    <source>
        <strain evidence="2">cv. Valencia</strain>
    </source>
</reference>